<dbReference type="AlphaFoldDB" id="A0A9J6DZ96"/>
<protein>
    <submittedName>
        <fullName evidence="1">Uncharacterized protein</fullName>
    </submittedName>
</protein>
<evidence type="ECO:0000313" key="1">
    <source>
        <dbReference type="EMBL" id="KAH8027040.1"/>
    </source>
</evidence>
<name>A0A9J6DZ96_RHIMP</name>
<reference evidence="1" key="2">
    <citation type="submission" date="2021-09" db="EMBL/GenBank/DDBJ databases">
        <authorList>
            <person name="Jia N."/>
            <person name="Wang J."/>
            <person name="Shi W."/>
            <person name="Du L."/>
            <person name="Sun Y."/>
            <person name="Zhan W."/>
            <person name="Jiang J."/>
            <person name="Wang Q."/>
            <person name="Zhang B."/>
            <person name="Ji P."/>
            <person name="Sakyi L.B."/>
            <person name="Cui X."/>
            <person name="Yuan T."/>
            <person name="Jiang B."/>
            <person name="Yang W."/>
            <person name="Lam T.T.-Y."/>
            <person name="Chang Q."/>
            <person name="Ding S."/>
            <person name="Wang X."/>
            <person name="Zhu J."/>
            <person name="Ruan X."/>
            <person name="Zhao L."/>
            <person name="Wei J."/>
            <person name="Que T."/>
            <person name="Du C."/>
            <person name="Cheng J."/>
            <person name="Dai P."/>
            <person name="Han X."/>
            <person name="Huang E."/>
            <person name="Gao Y."/>
            <person name="Liu J."/>
            <person name="Shao H."/>
            <person name="Ye R."/>
            <person name="Li L."/>
            <person name="Wei W."/>
            <person name="Wang X."/>
            <person name="Wang C."/>
            <person name="Huo Q."/>
            <person name="Li W."/>
            <person name="Guo W."/>
            <person name="Chen H."/>
            <person name="Chen S."/>
            <person name="Zhou L."/>
            <person name="Zhou L."/>
            <person name="Ni X."/>
            <person name="Tian J."/>
            <person name="Zhou Y."/>
            <person name="Sheng Y."/>
            <person name="Liu T."/>
            <person name="Pan Y."/>
            <person name="Xia L."/>
            <person name="Li J."/>
            <person name="Zhao F."/>
            <person name="Cao W."/>
        </authorList>
    </citation>
    <scope>NUCLEOTIDE SEQUENCE</scope>
    <source>
        <strain evidence="1">Rmic-2018</strain>
        <tissue evidence="1">Larvae</tissue>
    </source>
</reference>
<reference evidence="1" key="1">
    <citation type="journal article" date="2020" name="Cell">
        <title>Large-Scale Comparative Analyses of Tick Genomes Elucidate Their Genetic Diversity and Vector Capacities.</title>
        <authorList>
            <consortium name="Tick Genome and Microbiome Consortium (TIGMIC)"/>
            <person name="Jia N."/>
            <person name="Wang J."/>
            <person name="Shi W."/>
            <person name="Du L."/>
            <person name="Sun Y."/>
            <person name="Zhan W."/>
            <person name="Jiang J.F."/>
            <person name="Wang Q."/>
            <person name="Zhang B."/>
            <person name="Ji P."/>
            <person name="Bell-Sakyi L."/>
            <person name="Cui X.M."/>
            <person name="Yuan T.T."/>
            <person name="Jiang B.G."/>
            <person name="Yang W.F."/>
            <person name="Lam T.T."/>
            <person name="Chang Q.C."/>
            <person name="Ding S.J."/>
            <person name="Wang X.J."/>
            <person name="Zhu J.G."/>
            <person name="Ruan X.D."/>
            <person name="Zhao L."/>
            <person name="Wei J.T."/>
            <person name="Ye R.Z."/>
            <person name="Que T.C."/>
            <person name="Du C.H."/>
            <person name="Zhou Y.H."/>
            <person name="Cheng J.X."/>
            <person name="Dai P.F."/>
            <person name="Guo W.B."/>
            <person name="Han X.H."/>
            <person name="Huang E.J."/>
            <person name="Li L.F."/>
            <person name="Wei W."/>
            <person name="Gao Y.C."/>
            <person name="Liu J.Z."/>
            <person name="Shao H.Z."/>
            <person name="Wang X."/>
            <person name="Wang C.C."/>
            <person name="Yang T.C."/>
            <person name="Huo Q.B."/>
            <person name="Li W."/>
            <person name="Chen H.Y."/>
            <person name="Chen S.E."/>
            <person name="Zhou L.G."/>
            <person name="Ni X.B."/>
            <person name="Tian J.H."/>
            <person name="Sheng Y."/>
            <person name="Liu T."/>
            <person name="Pan Y.S."/>
            <person name="Xia L.Y."/>
            <person name="Li J."/>
            <person name="Zhao F."/>
            <person name="Cao W.C."/>
        </authorList>
    </citation>
    <scope>NUCLEOTIDE SEQUENCE</scope>
    <source>
        <strain evidence="1">Rmic-2018</strain>
    </source>
</reference>
<gene>
    <name evidence="1" type="ORF">HPB51_001626</name>
</gene>
<dbReference type="EMBL" id="JABSTU010000006">
    <property type="protein sequence ID" value="KAH8027040.1"/>
    <property type="molecule type" value="Genomic_DNA"/>
</dbReference>
<evidence type="ECO:0000313" key="2">
    <source>
        <dbReference type="Proteomes" id="UP000821866"/>
    </source>
</evidence>
<organism evidence="1 2">
    <name type="scientific">Rhipicephalus microplus</name>
    <name type="common">Cattle tick</name>
    <name type="synonym">Boophilus microplus</name>
    <dbReference type="NCBI Taxonomy" id="6941"/>
    <lineage>
        <taxon>Eukaryota</taxon>
        <taxon>Metazoa</taxon>
        <taxon>Ecdysozoa</taxon>
        <taxon>Arthropoda</taxon>
        <taxon>Chelicerata</taxon>
        <taxon>Arachnida</taxon>
        <taxon>Acari</taxon>
        <taxon>Parasitiformes</taxon>
        <taxon>Ixodida</taxon>
        <taxon>Ixodoidea</taxon>
        <taxon>Ixodidae</taxon>
        <taxon>Rhipicephalinae</taxon>
        <taxon>Rhipicephalus</taxon>
        <taxon>Boophilus</taxon>
    </lineage>
</organism>
<dbReference type="Proteomes" id="UP000821866">
    <property type="component" value="Chromosome 4"/>
</dbReference>
<comment type="caution">
    <text evidence="1">The sequence shown here is derived from an EMBL/GenBank/DDBJ whole genome shotgun (WGS) entry which is preliminary data.</text>
</comment>
<proteinExistence type="predicted"/>
<accession>A0A9J6DZ96</accession>
<keyword evidence="2" id="KW-1185">Reference proteome</keyword>
<sequence>MFVGFWLARFYGRRSTSAARFLPKSSYHQTSDDSTSLSDAVQLLQFGDHEHKDNPRPYDNLRDAVLNFYGVNRDLFPKSDTAAPGSLPTKTPPALWLLKTIVLPPTGYTGDGDYPPTSIKSLTKRPMTIEFTDPAFDVPVLATKTLLLLSVADSTRATASCAIRFAAKTWLTALSTPGDLTASAKLADLPADSTPVPAAVEARDTTHTMDPEPAVTLHAISFPGAPVPAAQTLMDCQLKNDFSNLSHGSQNFADIPARIFSRLSEEPRQTLWCQPTSRIPSAILDSHSTTHPSSCHRLKVGCSSSMHSP</sequence>